<gene>
    <name evidence="1" type="ORF">Bhyg_10164</name>
</gene>
<organism evidence="1 2">
    <name type="scientific">Pseudolycoriella hygida</name>
    <dbReference type="NCBI Taxonomy" id="35572"/>
    <lineage>
        <taxon>Eukaryota</taxon>
        <taxon>Metazoa</taxon>
        <taxon>Ecdysozoa</taxon>
        <taxon>Arthropoda</taxon>
        <taxon>Hexapoda</taxon>
        <taxon>Insecta</taxon>
        <taxon>Pterygota</taxon>
        <taxon>Neoptera</taxon>
        <taxon>Endopterygota</taxon>
        <taxon>Diptera</taxon>
        <taxon>Nematocera</taxon>
        <taxon>Sciaroidea</taxon>
        <taxon>Sciaridae</taxon>
        <taxon>Pseudolycoriella</taxon>
    </lineage>
</organism>
<protein>
    <submittedName>
        <fullName evidence="1">Uncharacterized protein</fullName>
    </submittedName>
</protein>
<keyword evidence="2" id="KW-1185">Reference proteome</keyword>
<dbReference type="Proteomes" id="UP001151699">
    <property type="component" value="Chromosome X"/>
</dbReference>
<evidence type="ECO:0000313" key="2">
    <source>
        <dbReference type="Proteomes" id="UP001151699"/>
    </source>
</evidence>
<dbReference type="AlphaFoldDB" id="A0A9Q0MUQ6"/>
<reference evidence="1" key="1">
    <citation type="submission" date="2022-07" db="EMBL/GenBank/DDBJ databases">
        <authorList>
            <person name="Trinca V."/>
            <person name="Uliana J.V.C."/>
            <person name="Torres T.T."/>
            <person name="Ward R.J."/>
            <person name="Monesi N."/>
        </authorList>
    </citation>
    <scope>NUCLEOTIDE SEQUENCE</scope>
    <source>
        <strain evidence="1">HSMRA1968</strain>
        <tissue evidence="1">Whole embryos</tissue>
    </source>
</reference>
<dbReference type="EMBL" id="WJQU01000003">
    <property type="protein sequence ID" value="KAJ6637434.1"/>
    <property type="molecule type" value="Genomic_DNA"/>
</dbReference>
<comment type="caution">
    <text evidence="1">The sequence shown here is derived from an EMBL/GenBank/DDBJ whole genome shotgun (WGS) entry which is preliminary data.</text>
</comment>
<evidence type="ECO:0000313" key="1">
    <source>
        <dbReference type="EMBL" id="KAJ6637434.1"/>
    </source>
</evidence>
<sequence length="170" mass="19781">MTNVATASEFILFFFEQLNNIVVCTCTRCLQVQEPRKTSKDPYGFHINRLSNSLVAVADEMKGNKLISSLRYRGVQRIYAENKIHRKLVVDLHQLLIRRLVYTGTMYHFGLSEFPVLKCELDTVTESNDTARCVRCDTENEKLKEMISDLMRHSDNIEISLSFTKHERFI</sequence>
<name>A0A9Q0MUQ6_9DIPT</name>
<proteinExistence type="predicted"/>
<accession>A0A9Q0MUQ6</accession>